<dbReference type="AlphaFoldDB" id="A0A8X6KY97"/>
<evidence type="ECO:0000313" key="3">
    <source>
        <dbReference type="Proteomes" id="UP000887116"/>
    </source>
</evidence>
<feature type="chain" id="PRO_5036444059" evidence="1">
    <location>
        <begin position="24"/>
        <end position="80"/>
    </location>
</feature>
<accession>A0A8X6KY97</accession>
<reference evidence="2" key="1">
    <citation type="submission" date="2020-07" db="EMBL/GenBank/DDBJ databases">
        <title>Multicomponent nature underlies the extraordinary mechanical properties of spider dragline silk.</title>
        <authorList>
            <person name="Kono N."/>
            <person name="Nakamura H."/>
            <person name="Mori M."/>
            <person name="Yoshida Y."/>
            <person name="Ohtoshi R."/>
            <person name="Malay A.D."/>
            <person name="Moran D.A.P."/>
            <person name="Tomita M."/>
            <person name="Numata K."/>
            <person name="Arakawa K."/>
        </authorList>
    </citation>
    <scope>NUCLEOTIDE SEQUENCE</scope>
</reference>
<keyword evidence="3" id="KW-1185">Reference proteome</keyword>
<dbReference type="Proteomes" id="UP000887116">
    <property type="component" value="Unassembled WGS sequence"/>
</dbReference>
<feature type="signal peptide" evidence="1">
    <location>
        <begin position="1"/>
        <end position="23"/>
    </location>
</feature>
<organism evidence="2 3">
    <name type="scientific">Trichonephila clavata</name>
    <name type="common">Joro spider</name>
    <name type="synonym">Nephila clavata</name>
    <dbReference type="NCBI Taxonomy" id="2740835"/>
    <lineage>
        <taxon>Eukaryota</taxon>
        <taxon>Metazoa</taxon>
        <taxon>Ecdysozoa</taxon>
        <taxon>Arthropoda</taxon>
        <taxon>Chelicerata</taxon>
        <taxon>Arachnida</taxon>
        <taxon>Araneae</taxon>
        <taxon>Araneomorphae</taxon>
        <taxon>Entelegynae</taxon>
        <taxon>Araneoidea</taxon>
        <taxon>Nephilidae</taxon>
        <taxon>Trichonephila</taxon>
    </lineage>
</organism>
<comment type="caution">
    <text evidence="2">The sequence shown here is derived from an EMBL/GenBank/DDBJ whole genome shotgun (WGS) entry which is preliminary data.</text>
</comment>
<dbReference type="EMBL" id="BMAO01013394">
    <property type="protein sequence ID" value="GFQ88591.1"/>
    <property type="molecule type" value="Genomic_DNA"/>
</dbReference>
<name>A0A8X6KY97_TRICU</name>
<dbReference type="OrthoDB" id="10442372at2759"/>
<keyword evidence="1" id="KW-0732">Signal</keyword>
<gene>
    <name evidence="2" type="ORF">TNCT_73141</name>
</gene>
<protein>
    <submittedName>
        <fullName evidence="2">Uncharacterized protein</fullName>
    </submittedName>
</protein>
<proteinExistence type="predicted"/>
<sequence length="80" mass="8969">MNRRKQSILLLIILIALSSHVQSISHLKAFCEESLLDEMEAIEKKLPSKLTREAVECVVTNSTEEGGDLDIECNVTKDLK</sequence>
<evidence type="ECO:0000256" key="1">
    <source>
        <dbReference type="SAM" id="SignalP"/>
    </source>
</evidence>
<evidence type="ECO:0000313" key="2">
    <source>
        <dbReference type="EMBL" id="GFQ88591.1"/>
    </source>
</evidence>